<dbReference type="SUPFAM" id="SSF144232">
    <property type="entry name" value="HIT/MYND zinc finger-like"/>
    <property type="match status" value="1"/>
</dbReference>
<keyword evidence="2 4" id="KW-0863">Zinc-finger</keyword>
<dbReference type="PROSITE" id="PS50865">
    <property type="entry name" value="ZF_MYND_2"/>
    <property type="match status" value="1"/>
</dbReference>
<organism evidence="6 7">
    <name type="scientific">Fistulifera solaris</name>
    <name type="common">Oleaginous diatom</name>
    <dbReference type="NCBI Taxonomy" id="1519565"/>
    <lineage>
        <taxon>Eukaryota</taxon>
        <taxon>Sar</taxon>
        <taxon>Stramenopiles</taxon>
        <taxon>Ochrophyta</taxon>
        <taxon>Bacillariophyta</taxon>
        <taxon>Bacillariophyceae</taxon>
        <taxon>Bacillariophycidae</taxon>
        <taxon>Naviculales</taxon>
        <taxon>Naviculaceae</taxon>
        <taxon>Fistulifera</taxon>
    </lineage>
</organism>
<dbReference type="GO" id="GO:0008270">
    <property type="term" value="F:zinc ion binding"/>
    <property type="evidence" value="ECO:0007669"/>
    <property type="project" value="UniProtKB-KW"/>
</dbReference>
<sequence>MKDASMCNFIRAMRNCSISNGGPSYEGKDPRLQTVPWCAACHSRPTQGLLCCARCRTAWYCNGTCQKAHYKSHKEICLPVARNLDILDDKAGLLHDEEEAYFETQIGAFGRHHPTLLYMGALKDVVKSLVRAAQASEIQCVWERAFDYTLELQRLDVLAPLDSQALTAFILLNLHRDDDAFDFIRSWMQTDLTGHETASELARRHDGIKKGEWFFPREKNSRYLNMFEVCPNVDYRSVPVAFLVVLLVIKCRLVAAYDATCRSIDVAMATTGGQRIQEVKELVTDMLIDKKLMNIESQRRQVVWLVNAIHGNNAIMLPAILNPEPLLEKYSREGAQGQAAEAFFTLFYGVPCLIRIPGVQAMLEQRFGKKPFYTL</sequence>
<comment type="caution">
    <text evidence="6">The sequence shown here is derived from an EMBL/GenBank/DDBJ whole genome shotgun (WGS) entry which is preliminary data.</text>
</comment>
<evidence type="ECO:0000256" key="2">
    <source>
        <dbReference type="ARBA" id="ARBA00022771"/>
    </source>
</evidence>
<evidence type="ECO:0000313" key="6">
    <source>
        <dbReference type="EMBL" id="GAX27807.1"/>
    </source>
</evidence>
<proteinExistence type="predicted"/>
<keyword evidence="3" id="KW-0862">Zinc</keyword>
<keyword evidence="1" id="KW-0479">Metal-binding</keyword>
<evidence type="ECO:0000259" key="5">
    <source>
        <dbReference type="PROSITE" id="PS50865"/>
    </source>
</evidence>
<protein>
    <recommendedName>
        <fullName evidence="5">MYND-type domain-containing protein</fullName>
    </recommendedName>
</protein>
<evidence type="ECO:0000256" key="1">
    <source>
        <dbReference type="ARBA" id="ARBA00022723"/>
    </source>
</evidence>
<dbReference type="OrthoDB" id="207355at2759"/>
<gene>
    <name evidence="6" type="ORF">FisN_13Hh086</name>
</gene>
<evidence type="ECO:0000313" key="7">
    <source>
        <dbReference type="Proteomes" id="UP000198406"/>
    </source>
</evidence>
<dbReference type="Proteomes" id="UP000198406">
    <property type="component" value="Unassembled WGS sequence"/>
</dbReference>
<accession>A0A1Z5KNR6</accession>
<reference evidence="6 7" key="1">
    <citation type="journal article" date="2015" name="Plant Cell">
        <title>Oil accumulation by the oleaginous diatom Fistulifera solaris as revealed by the genome and transcriptome.</title>
        <authorList>
            <person name="Tanaka T."/>
            <person name="Maeda Y."/>
            <person name="Veluchamy A."/>
            <person name="Tanaka M."/>
            <person name="Abida H."/>
            <person name="Marechal E."/>
            <person name="Bowler C."/>
            <person name="Muto M."/>
            <person name="Sunaga Y."/>
            <person name="Tanaka M."/>
            <person name="Yoshino T."/>
            <person name="Taniguchi T."/>
            <person name="Fukuda Y."/>
            <person name="Nemoto M."/>
            <person name="Matsumoto M."/>
            <person name="Wong P.S."/>
            <person name="Aburatani S."/>
            <person name="Fujibuchi W."/>
        </authorList>
    </citation>
    <scope>NUCLEOTIDE SEQUENCE [LARGE SCALE GENOMIC DNA]</scope>
    <source>
        <strain evidence="6 7">JPCC DA0580</strain>
    </source>
</reference>
<dbReference type="Pfam" id="PF01753">
    <property type="entry name" value="zf-MYND"/>
    <property type="match status" value="1"/>
</dbReference>
<dbReference type="Gene3D" id="6.10.140.2220">
    <property type="match status" value="1"/>
</dbReference>
<feature type="domain" description="MYND-type" evidence="5">
    <location>
        <begin position="38"/>
        <end position="77"/>
    </location>
</feature>
<evidence type="ECO:0000256" key="3">
    <source>
        <dbReference type="ARBA" id="ARBA00022833"/>
    </source>
</evidence>
<evidence type="ECO:0000256" key="4">
    <source>
        <dbReference type="PROSITE-ProRule" id="PRU00134"/>
    </source>
</evidence>
<name>A0A1Z5KNR6_FISSO</name>
<dbReference type="AlphaFoldDB" id="A0A1Z5KNR6"/>
<dbReference type="EMBL" id="BDSP01000259">
    <property type="protein sequence ID" value="GAX27807.1"/>
    <property type="molecule type" value="Genomic_DNA"/>
</dbReference>
<dbReference type="InParanoid" id="A0A1Z5KNR6"/>
<dbReference type="PROSITE" id="PS01360">
    <property type="entry name" value="ZF_MYND_1"/>
    <property type="match status" value="1"/>
</dbReference>
<dbReference type="InterPro" id="IPR002893">
    <property type="entry name" value="Znf_MYND"/>
</dbReference>
<keyword evidence="7" id="KW-1185">Reference proteome</keyword>